<feature type="domain" description="NADH:quinone oxidoreductase/Mrp antiporter transmembrane" evidence="8">
    <location>
        <begin position="145"/>
        <end position="453"/>
    </location>
</feature>
<feature type="transmembrane region" description="Helical" evidence="7">
    <location>
        <begin position="234"/>
        <end position="255"/>
    </location>
</feature>
<feature type="transmembrane region" description="Helical" evidence="7">
    <location>
        <begin position="428"/>
        <end position="458"/>
    </location>
</feature>
<dbReference type="PRINTS" id="PR01434">
    <property type="entry name" value="NADHDHGNASE5"/>
</dbReference>
<dbReference type="GO" id="GO:0042773">
    <property type="term" value="P:ATP synthesis coupled electron transport"/>
    <property type="evidence" value="ECO:0007669"/>
    <property type="project" value="InterPro"/>
</dbReference>
<keyword evidence="6 7" id="KW-0472">Membrane</keyword>
<gene>
    <name evidence="9" type="primary">nad2</name>
</gene>
<evidence type="ECO:0000256" key="2">
    <source>
        <dbReference type="ARBA" id="ARBA00022692"/>
    </source>
</evidence>
<feature type="transmembrane region" description="Helical" evidence="7">
    <location>
        <begin position="353"/>
        <end position="373"/>
    </location>
</feature>
<dbReference type="GO" id="GO:0008137">
    <property type="term" value="F:NADH dehydrogenase (ubiquinone) activity"/>
    <property type="evidence" value="ECO:0007669"/>
    <property type="project" value="InterPro"/>
</dbReference>
<evidence type="ECO:0000256" key="5">
    <source>
        <dbReference type="ARBA" id="ARBA00023027"/>
    </source>
</evidence>
<feature type="transmembrane region" description="Helical" evidence="7">
    <location>
        <begin position="98"/>
        <end position="118"/>
    </location>
</feature>
<keyword evidence="3" id="KW-1278">Translocase</keyword>
<evidence type="ECO:0000256" key="3">
    <source>
        <dbReference type="ARBA" id="ARBA00022967"/>
    </source>
</evidence>
<keyword evidence="2 7" id="KW-0812">Transmembrane</keyword>
<dbReference type="EMBL" id="MF197533">
    <property type="protein sequence ID" value="AVM80923.1"/>
    <property type="molecule type" value="Genomic_DNA"/>
</dbReference>
<feature type="transmembrane region" description="Helical" evidence="7">
    <location>
        <begin position="326"/>
        <end position="347"/>
    </location>
</feature>
<feature type="transmembrane region" description="Helical" evidence="7">
    <location>
        <begin position="130"/>
        <end position="146"/>
    </location>
</feature>
<dbReference type="GO" id="GO:0016020">
    <property type="term" value="C:membrane"/>
    <property type="evidence" value="ECO:0007669"/>
    <property type="project" value="UniProtKB-SubCell"/>
</dbReference>
<feature type="transmembrane region" description="Helical" evidence="7">
    <location>
        <begin position="267"/>
        <end position="288"/>
    </location>
</feature>
<reference evidence="9" key="1">
    <citation type="journal article" date="2018" name="Sci. Rep.">
        <title>Genome sequencing of Prototheca zopfii genotypes 1 and 2 provides evidence of a severe reduction in organellar genomes.</title>
        <authorList>
            <person name="Severgnini M."/>
            <person name="Lazzari B."/>
            <person name="Capra E."/>
            <person name="Chessa S."/>
            <person name="Luini M."/>
            <person name="Bordoni R."/>
            <person name="Castiglioni B."/>
            <person name="Ricchi M."/>
            <person name="Cremonesi P."/>
        </authorList>
    </citation>
    <scope>NUCLEOTIDE SEQUENCE</scope>
    <source>
        <strain evidence="9">SAG 2063</strain>
    </source>
</reference>
<dbReference type="InterPro" id="IPR010096">
    <property type="entry name" value="NADH-Q_OxRdtase_suN/2"/>
</dbReference>
<feature type="transmembrane region" description="Helical" evidence="7">
    <location>
        <begin position="484"/>
        <end position="507"/>
    </location>
</feature>
<dbReference type="PANTHER" id="PTHR22773">
    <property type="entry name" value="NADH DEHYDROGENASE"/>
    <property type="match status" value="1"/>
</dbReference>
<proteinExistence type="inferred from homology"/>
<feature type="transmembrane region" description="Helical" evidence="7">
    <location>
        <begin position="300"/>
        <end position="319"/>
    </location>
</feature>
<name>A0A2P1G7K0_9CHLO</name>
<protein>
    <submittedName>
        <fullName evidence="9">NADH dehydrogenase subunit 2</fullName>
    </submittedName>
</protein>
<feature type="transmembrane region" description="Helical" evidence="7">
    <location>
        <begin position="56"/>
        <end position="78"/>
    </location>
</feature>
<dbReference type="InterPro" id="IPR001750">
    <property type="entry name" value="ND/Mrp_TM"/>
</dbReference>
<dbReference type="AlphaFoldDB" id="A0A2P1G7K0"/>
<evidence type="ECO:0000256" key="1">
    <source>
        <dbReference type="ARBA" id="ARBA00004141"/>
    </source>
</evidence>
<keyword evidence="5" id="KW-0520">NAD</keyword>
<geneLocation type="mitochondrion" evidence="9"/>
<dbReference type="Pfam" id="PF00361">
    <property type="entry name" value="Proton_antipo_M"/>
    <property type="match status" value="1"/>
</dbReference>
<feature type="transmembrane region" description="Helical" evidence="7">
    <location>
        <begin position="394"/>
        <end position="416"/>
    </location>
</feature>
<evidence type="ECO:0000256" key="7">
    <source>
        <dbReference type="SAM" id="Phobius"/>
    </source>
</evidence>
<feature type="transmembrane region" description="Helical" evidence="7">
    <location>
        <begin position="22"/>
        <end position="44"/>
    </location>
</feature>
<sequence length="516" mass="56974">MSLESAIIEKVSFSGFLFTNDFIVLLPELFLISTGIFLLVYSVIFSTSATYNYPLLSYNVGWLTILTFLYTIILISNAKVDNAIVLYNTLIIDDFSQFAKICCLLASGCSILISTQYLKSESLNASESMILILLATVGMVFCISSADFISLYLTIELQSLAFYVLAALKRNSEFSTEAGIKYFLLGAFSSGLLLFGCSLIYGFTGTISFVECAKLFTETSATTGSSVANSACELAIIFLLTGFLFKIAAAPFHNWSPDVYEGAPTPVTAFFTIAPKLAFFAVFIRLFLESFFDFINTWQMILILTSCFSMTLGAFGALAQNKIKRFLAFSSISHAGYLLIGFASANIEGVQSFLLYIIVYIVMNVIAFSIILSGTRHTKHSNNMVVHMKYITDLAYLAKTNPILAMTFTVTMFSMAGVPPFAGFYSKAFLFFAALNSNLGVLAVLGVLTSVLTCFYYLRIVRIMYFSVPKTWCNSVQVPRENAYILGLSFFFLTFFVVNPTPLYLVIHKAALALCI</sequence>
<accession>A0A2P1G7K0</accession>
<evidence type="ECO:0000259" key="8">
    <source>
        <dbReference type="Pfam" id="PF00361"/>
    </source>
</evidence>
<keyword evidence="9" id="KW-0496">Mitochondrion</keyword>
<dbReference type="HAMAP" id="MF_00445">
    <property type="entry name" value="NDH1_NuoN_1"/>
    <property type="match status" value="1"/>
</dbReference>
<organism evidence="9">
    <name type="scientific">Prototheca zopfii</name>
    <dbReference type="NCBI Taxonomy" id="3112"/>
    <lineage>
        <taxon>Eukaryota</taxon>
        <taxon>Viridiplantae</taxon>
        <taxon>Chlorophyta</taxon>
        <taxon>core chlorophytes</taxon>
        <taxon>Trebouxiophyceae</taxon>
        <taxon>Chlorellales</taxon>
        <taxon>Chlorellaceae</taxon>
        <taxon>Prototheca</taxon>
    </lineage>
</organism>
<keyword evidence="4 7" id="KW-1133">Transmembrane helix</keyword>
<comment type="subcellular location">
    <subcellularLocation>
        <location evidence="1">Membrane</location>
        <topology evidence="1">Multi-pass membrane protein</topology>
    </subcellularLocation>
</comment>
<evidence type="ECO:0000256" key="6">
    <source>
        <dbReference type="ARBA" id="ARBA00023136"/>
    </source>
</evidence>
<evidence type="ECO:0000313" key="9">
    <source>
        <dbReference type="EMBL" id="AVM80923.1"/>
    </source>
</evidence>
<feature type="transmembrane region" description="Helical" evidence="7">
    <location>
        <begin position="180"/>
        <end position="201"/>
    </location>
</feature>
<dbReference type="NCBIfam" id="TIGR01770">
    <property type="entry name" value="NDH_I_N"/>
    <property type="match status" value="1"/>
</dbReference>
<evidence type="ECO:0000256" key="4">
    <source>
        <dbReference type="ARBA" id="ARBA00022989"/>
    </source>
</evidence>